<keyword evidence="5 9" id="KW-1133">Transmembrane helix</keyword>
<evidence type="ECO:0000256" key="9">
    <source>
        <dbReference type="SAM" id="Phobius"/>
    </source>
</evidence>
<dbReference type="PANTHER" id="PTHR37461:SF1">
    <property type="entry name" value="ANTI-SIGMA-K FACTOR RSKA"/>
    <property type="match status" value="1"/>
</dbReference>
<evidence type="ECO:0000256" key="5">
    <source>
        <dbReference type="ARBA" id="ARBA00022989"/>
    </source>
</evidence>
<keyword evidence="3" id="KW-1003">Cell membrane</keyword>
<evidence type="ECO:0000256" key="2">
    <source>
        <dbReference type="ARBA" id="ARBA00004236"/>
    </source>
</evidence>
<sequence>MGGREWLPACDCCLDYVSGICTDEEKLAFERHLPECEQCRKELEELRIVWEALPTDMDQIEPPADLKTQVMNAVFSVEGGNPAKPLNPARRPLFGKKSTAALFAAAIAAIMFMSLWNVQLYRNQADAPLPVEDALSVSAAHITQLIRLQPVSAKAERSSGVACIVDNGQSKQFVIYLFGAAVTQGDQAYQVWLVKDGKRSSAGTFRVHQTDRGIGLLAMPIASGKLAFDSIGITLEPDDQGNQPRGTKVYGSV</sequence>
<name>A0ABW0W5G7_9BACL</name>
<evidence type="ECO:0000313" key="12">
    <source>
        <dbReference type="Proteomes" id="UP001596047"/>
    </source>
</evidence>
<evidence type="ECO:0000256" key="6">
    <source>
        <dbReference type="ARBA" id="ARBA00023136"/>
    </source>
</evidence>
<dbReference type="RefSeq" id="WP_379190896.1">
    <property type="nucleotide sequence ID" value="NZ_JBHSOW010000093.1"/>
</dbReference>
<dbReference type="InterPro" id="IPR041916">
    <property type="entry name" value="Anti_sigma_zinc_sf"/>
</dbReference>
<organism evidence="11 12">
    <name type="scientific">Paenibacillus solisilvae</name>
    <dbReference type="NCBI Taxonomy" id="2486751"/>
    <lineage>
        <taxon>Bacteria</taxon>
        <taxon>Bacillati</taxon>
        <taxon>Bacillota</taxon>
        <taxon>Bacilli</taxon>
        <taxon>Bacillales</taxon>
        <taxon>Paenibacillaceae</taxon>
        <taxon>Paenibacillus</taxon>
    </lineage>
</organism>
<dbReference type="Pfam" id="PF10099">
    <property type="entry name" value="RskA_C"/>
    <property type="match status" value="1"/>
</dbReference>
<feature type="transmembrane region" description="Helical" evidence="9">
    <location>
        <begin position="100"/>
        <end position="118"/>
    </location>
</feature>
<dbReference type="InterPro" id="IPR018764">
    <property type="entry name" value="RskA_C"/>
</dbReference>
<dbReference type="Proteomes" id="UP001596047">
    <property type="component" value="Unassembled WGS sequence"/>
</dbReference>
<protein>
    <recommendedName>
        <fullName evidence="8">Regulator of SigK</fullName>
    </recommendedName>
    <alternativeName>
        <fullName evidence="7">Sigma-K anti-sigma factor RskA</fullName>
    </alternativeName>
</protein>
<dbReference type="Gene3D" id="1.10.10.1320">
    <property type="entry name" value="Anti-sigma factor, zinc-finger domain"/>
    <property type="match status" value="1"/>
</dbReference>
<dbReference type="InterPro" id="IPR051474">
    <property type="entry name" value="Anti-sigma-K/W_factor"/>
</dbReference>
<dbReference type="PANTHER" id="PTHR37461">
    <property type="entry name" value="ANTI-SIGMA-K FACTOR RSKA"/>
    <property type="match status" value="1"/>
</dbReference>
<keyword evidence="6 9" id="KW-0472">Membrane</keyword>
<evidence type="ECO:0000256" key="3">
    <source>
        <dbReference type="ARBA" id="ARBA00022475"/>
    </source>
</evidence>
<keyword evidence="4 9" id="KW-0812">Transmembrane</keyword>
<reference evidence="12" key="1">
    <citation type="journal article" date="2019" name="Int. J. Syst. Evol. Microbiol.">
        <title>The Global Catalogue of Microorganisms (GCM) 10K type strain sequencing project: providing services to taxonomists for standard genome sequencing and annotation.</title>
        <authorList>
            <consortium name="The Broad Institute Genomics Platform"/>
            <consortium name="The Broad Institute Genome Sequencing Center for Infectious Disease"/>
            <person name="Wu L."/>
            <person name="Ma J."/>
        </authorList>
    </citation>
    <scope>NUCLEOTIDE SEQUENCE [LARGE SCALE GENOMIC DNA]</scope>
    <source>
        <strain evidence="12">CGMCC 1.3240</strain>
    </source>
</reference>
<evidence type="ECO:0000256" key="7">
    <source>
        <dbReference type="ARBA" id="ARBA00029829"/>
    </source>
</evidence>
<gene>
    <name evidence="11" type="ORF">ACFPYJ_24720</name>
</gene>
<comment type="caution">
    <text evidence="11">The sequence shown here is derived from an EMBL/GenBank/DDBJ whole genome shotgun (WGS) entry which is preliminary data.</text>
</comment>
<evidence type="ECO:0000256" key="4">
    <source>
        <dbReference type="ARBA" id="ARBA00022692"/>
    </source>
</evidence>
<evidence type="ECO:0000259" key="10">
    <source>
        <dbReference type="Pfam" id="PF10099"/>
    </source>
</evidence>
<comment type="subcellular location">
    <subcellularLocation>
        <location evidence="2">Cell membrane</location>
    </subcellularLocation>
    <subcellularLocation>
        <location evidence="1">Membrane</location>
        <topology evidence="1">Single-pass membrane protein</topology>
    </subcellularLocation>
</comment>
<proteinExistence type="predicted"/>
<evidence type="ECO:0000256" key="1">
    <source>
        <dbReference type="ARBA" id="ARBA00004167"/>
    </source>
</evidence>
<accession>A0ABW0W5G7</accession>
<feature type="domain" description="Anti-sigma K factor RskA C-terminal" evidence="10">
    <location>
        <begin position="104"/>
        <end position="245"/>
    </location>
</feature>
<keyword evidence="12" id="KW-1185">Reference proteome</keyword>
<evidence type="ECO:0000256" key="8">
    <source>
        <dbReference type="ARBA" id="ARBA00030803"/>
    </source>
</evidence>
<dbReference type="EMBL" id="JBHSOW010000093">
    <property type="protein sequence ID" value="MFC5652259.1"/>
    <property type="molecule type" value="Genomic_DNA"/>
</dbReference>
<evidence type="ECO:0000313" key="11">
    <source>
        <dbReference type="EMBL" id="MFC5652259.1"/>
    </source>
</evidence>